<organism evidence="3 4">
    <name type="scientific">Chryseobacterium culicis</name>
    <dbReference type="NCBI Taxonomy" id="680127"/>
    <lineage>
        <taxon>Bacteria</taxon>
        <taxon>Pseudomonadati</taxon>
        <taxon>Bacteroidota</taxon>
        <taxon>Flavobacteriia</taxon>
        <taxon>Flavobacteriales</taxon>
        <taxon>Weeksellaceae</taxon>
        <taxon>Chryseobacterium group</taxon>
        <taxon>Chryseobacterium</taxon>
    </lineage>
</organism>
<accession>A0A1H6GYD8</accession>
<feature type="transmembrane region" description="Helical" evidence="1">
    <location>
        <begin position="51"/>
        <end position="67"/>
    </location>
</feature>
<evidence type="ECO:0000259" key="2">
    <source>
        <dbReference type="SMART" id="SM01235"/>
    </source>
</evidence>
<dbReference type="STRING" id="680127.SAMN05421593_0624"/>
<dbReference type="Proteomes" id="UP000198561">
    <property type="component" value="Unassembled WGS sequence"/>
</dbReference>
<feature type="domain" description="Haem-binding" evidence="2">
    <location>
        <begin position="56"/>
        <end position="191"/>
    </location>
</feature>
<name>A0A1H6GYD8_CHRCI</name>
<dbReference type="EMBL" id="FNWQ01000001">
    <property type="protein sequence ID" value="SEH28176.1"/>
    <property type="molecule type" value="Genomic_DNA"/>
</dbReference>
<sequence>MKDNLINSGKTLFQKIPEALPAPSFTILLDTKNKLTTFIFSKYETPSMKKIIVIILVAFIIIQFFPIDKTNPAPTPGMDFLKIKNTPENIAHTLRTSCYDCHSNETKYPWYSSIAPTSWWVKNHIDEGRKHLNFSTFAVYEPKRQLHKLEECIEMVEKKEMPLESYYIGHQDAKLSDEQRADLVLYFKKIKEDTERKIMFSK</sequence>
<keyword evidence="1" id="KW-0472">Membrane</keyword>
<protein>
    <submittedName>
        <fullName evidence="3">Haem-binding domain-containing protein</fullName>
    </submittedName>
</protein>
<dbReference type="SMART" id="SM01235">
    <property type="entry name" value="Haem_bd"/>
    <property type="match status" value="1"/>
</dbReference>
<gene>
    <name evidence="3" type="ORF">SAMN05421593_0624</name>
</gene>
<evidence type="ECO:0000313" key="4">
    <source>
        <dbReference type="Proteomes" id="UP000198561"/>
    </source>
</evidence>
<evidence type="ECO:0000313" key="3">
    <source>
        <dbReference type="EMBL" id="SEH28176.1"/>
    </source>
</evidence>
<proteinExistence type="predicted"/>
<keyword evidence="1" id="KW-0812">Transmembrane</keyword>
<dbReference type="AlphaFoldDB" id="A0A1H6GYD8"/>
<dbReference type="InterPro" id="IPR025992">
    <property type="entry name" value="Haem-bd"/>
</dbReference>
<reference evidence="3 4" key="1">
    <citation type="submission" date="2016-10" db="EMBL/GenBank/DDBJ databases">
        <authorList>
            <person name="de Groot N.N."/>
        </authorList>
    </citation>
    <scope>NUCLEOTIDE SEQUENCE [LARGE SCALE GENOMIC DNA]</scope>
    <source>
        <strain evidence="3 4">DSM 23031</strain>
    </source>
</reference>
<keyword evidence="1" id="KW-1133">Transmembrane helix</keyword>
<dbReference type="Pfam" id="PF14376">
    <property type="entry name" value="Haem_bd"/>
    <property type="match status" value="1"/>
</dbReference>
<dbReference type="RefSeq" id="WP_317041015.1">
    <property type="nucleotide sequence ID" value="NZ_FNWQ01000001.1"/>
</dbReference>
<evidence type="ECO:0000256" key="1">
    <source>
        <dbReference type="SAM" id="Phobius"/>
    </source>
</evidence>